<dbReference type="InterPro" id="IPR050789">
    <property type="entry name" value="Diverse_Enzym_Activities"/>
</dbReference>
<dbReference type="InterPro" id="IPR001466">
    <property type="entry name" value="Beta-lactam-related"/>
</dbReference>
<reference evidence="3" key="1">
    <citation type="submission" date="2023-09" db="EMBL/GenBank/DDBJ databases">
        <title>Undibacterium sp. 20NA77.5 isolated from freshwater.</title>
        <authorList>
            <person name="Le V."/>
            <person name="Ko S.-R."/>
            <person name="Ahn C.-Y."/>
            <person name="Oh H.-M."/>
        </authorList>
    </citation>
    <scope>NUCLEOTIDE SEQUENCE</scope>
    <source>
        <strain evidence="3">20NA77.5</strain>
    </source>
</reference>
<dbReference type="Pfam" id="PF00144">
    <property type="entry name" value="Beta-lactamase"/>
    <property type="match status" value="1"/>
</dbReference>
<evidence type="ECO:0000256" key="1">
    <source>
        <dbReference type="SAM" id="MobiDB-lite"/>
    </source>
</evidence>
<evidence type="ECO:0000259" key="2">
    <source>
        <dbReference type="Pfam" id="PF00144"/>
    </source>
</evidence>
<dbReference type="PANTHER" id="PTHR43283:SF3">
    <property type="entry name" value="BETA-LACTAMASE FAMILY PROTEIN (AFU_ORTHOLOGUE AFUA_5G07500)"/>
    <property type="match status" value="1"/>
</dbReference>
<evidence type="ECO:0000313" key="4">
    <source>
        <dbReference type="Proteomes" id="UP001181355"/>
    </source>
</evidence>
<feature type="domain" description="Beta-lactamase-related" evidence="2">
    <location>
        <begin position="86"/>
        <end position="349"/>
    </location>
</feature>
<dbReference type="GO" id="GO:0016787">
    <property type="term" value="F:hydrolase activity"/>
    <property type="evidence" value="ECO:0007669"/>
    <property type="project" value="UniProtKB-KW"/>
</dbReference>
<dbReference type="Proteomes" id="UP001181355">
    <property type="component" value="Chromosome"/>
</dbReference>
<dbReference type="PROSITE" id="PS51257">
    <property type="entry name" value="PROKAR_LIPOPROTEIN"/>
    <property type="match status" value="1"/>
</dbReference>
<sequence>MLQRSNQSCSILPYKERAISLLVSLGLVACGGGSSDTPASTSTGSSNGGGTGGTTCSVSQLETDMTNQLGQLSTDADFSFAVERDDGRRYAYNRGTSSMSTSYESASTSKMVSAMIILRLVEKGYLKLEDKPQDWISNWPMPLNSPLRNMTLANLLSFTSGLTEESTCINVGISNFESCVASIANVNQNNTAQPGTEFYYSSSHSQVAGLMAIKARGVSSWQELFSEFKQQTGLFKSAAYDLPSLSNPRLAGGMHWNGTEYLDFLSALKAGKLLTPAMQNLYLQDRTANVKLTYSPAAALNEVWHYGFGYWHECQSSSFNCMPASRISSPGAYGAYPYWDRNKSYVGIIARQGALGTFPKGVDIERAIRPKVEAWVACK</sequence>
<evidence type="ECO:0000313" key="3">
    <source>
        <dbReference type="EMBL" id="WMW81515.1"/>
    </source>
</evidence>
<gene>
    <name evidence="3" type="ORF">RF679_04345</name>
</gene>
<keyword evidence="4" id="KW-1185">Reference proteome</keyword>
<proteinExistence type="predicted"/>
<dbReference type="RefSeq" id="WP_309482994.1">
    <property type="nucleotide sequence ID" value="NZ_CP133720.1"/>
</dbReference>
<dbReference type="SUPFAM" id="SSF56601">
    <property type="entry name" value="beta-lactamase/transpeptidase-like"/>
    <property type="match status" value="1"/>
</dbReference>
<dbReference type="InterPro" id="IPR012338">
    <property type="entry name" value="Beta-lactam/transpept-like"/>
</dbReference>
<accession>A0ABY9RJW3</accession>
<dbReference type="EC" id="3.1.1.103" evidence="3"/>
<dbReference type="PANTHER" id="PTHR43283">
    <property type="entry name" value="BETA-LACTAMASE-RELATED"/>
    <property type="match status" value="1"/>
</dbReference>
<feature type="region of interest" description="Disordered" evidence="1">
    <location>
        <begin position="36"/>
        <end position="56"/>
    </location>
</feature>
<dbReference type="EMBL" id="CP133720">
    <property type="protein sequence ID" value="WMW81515.1"/>
    <property type="molecule type" value="Genomic_DNA"/>
</dbReference>
<dbReference type="Gene3D" id="3.40.710.10">
    <property type="entry name" value="DD-peptidase/beta-lactamase superfamily"/>
    <property type="match status" value="1"/>
</dbReference>
<organism evidence="3 4">
    <name type="scientific">Undibacterium cyanobacteriorum</name>
    <dbReference type="NCBI Taxonomy" id="3073561"/>
    <lineage>
        <taxon>Bacteria</taxon>
        <taxon>Pseudomonadati</taxon>
        <taxon>Pseudomonadota</taxon>
        <taxon>Betaproteobacteria</taxon>
        <taxon>Burkholderiales</taxon>
        <taxon>Oxalobacteraceae</taxon>
        <taxon>Undibacterium</taxon>
    </lineage>
</organism>
<protein>
    <submittedName>
        <fullName evidence="3">Serine hydrolase domain-containing protein</fullName>
        <ecNumber evidence="3">3.1.1.103</ecNumber>
    </submittedName>
</protein>
<keyword evidence="3" id="KW-0378">Hydrolase</keyword>
<name>A0ABY9RJW3_9BURK</name>